<evidence type="ECO:0000256" key="2">
    <source>
        <dbReference type="ARBA" id="ARBA00022516"/>
    </source>
</evidence>
<feature type="active site" description="Charge relay system; for autoendoproteolytic cleavage activity" evidence="12">
    <location>
        <position position="873"/>
    </location>
</feature>
<keyword evidence="2 12" id="KW-0444">Lipid biosynthesis</keyword>
<dbReference type="EMBL" id="NESQ01000118">
    <property type="protein sequence ID" value="PUU78458.1"/>
    <property type="molecule type" value="Genomic_DNA"/>
</dbReference>
<proteinExistence type="inferred from homology"/>
<dbReference type="AlphaFoldDB" id="A0A2T6ZSK4"/>
<dbReference type="InterPro" id="IPR011992">
    <property type="entry name" value="EF-hand-dom_pair"/>
</dbReference>
<comment type="catalytic activity">
    <reaction evidence="12">
        <text>a 1,2-diacyl-sn-glycero-3-phospho-L-serine + H(+) = a 1,2-diacyl-sn-glycero-3-phosphoethanolamine + CO2</text>
        <dbReference type="Rhea" id="RHEA:20828"/>
        <dbReference type="ChEBI" id="CHEBI:15378"/>
        <dbReference type="ChEBI" id="CHEBI:16526"/>
        <dbReference type="ChEBI" id="CHEBI:57262"/>
        <dbReference type="ChEBI" id="CHEBI:64612"/>
        <dbReference type="EC" id="4.1.1.65"/>
    </reaction>
</comment>
<dbReference type="CDD" id="cd04039">
    <property type="entry name" value="C2_PSD"/>
    <property type="match status" value="1"/>
</dbReference>
<keyword evidence="4" id="KW-0106">Calcium</keyword>
<feature type="region of interest" description="Disordered" evidence="13">
    <location>
        <begin position="335"/>
        <end position="409"/>
    </location>
</feature>
<dbReference type="STRING" id="42251.A0A2T6ZSK4"/>
<reference evidence="16 17" key="1">
    <citation type="submission" date="2017-04" db="EMBL/GenBank/DDBJ databases">
        <title>Draft genome sequence of Tuber borchii Vittad., a whitish edible truffle.</title>
        <authorList>
            <consortium name="DOE Joint Genome Institute"/>
            <person name="Murat C."/>
            <person name="Kuo A."/>
            <person name="Barry K.W."/>
            <person name="Clum A."/>
            <person name="Dockter R.B."/>
            <person name="Fauchery L."/>
            <person name="Iotti M."/>
            <person name="Kohler A."/>
            <person name="Labutti K."/>
            <person name="Lindquist E.A."/>
            <person name="Lipzen A."/>
            <person name="Ohm R.A."/>
            <person name="Wang M."/>
            <person name="Grigoriev I.V."/>
            <person name="Zambonelli A."/>
            <person name="Martin F.M."/>
        </authorList>
    </citation>
    <scope>NUCLEOTIDE SEQUENCE [LARGE SCALE GENOMIC DNA]</scope>
    <source>
        <strain evidence="16 17">Tbo3840</strain>
    </source>
</reference>
<dbReference type="InterPro" id="IPR002048">
    <property type="entry name" value="EF_hand_dom"/>
</dbReference>
<dbReference type="GO" id="GO:0000139">
    <property type="term" value="C:Golgi membrane"/>
    <property type="evidence" value="ECO:0007669"/>
    <property type="project" value="UniProtKB-SubCell"/>
</dbReference>
<evidence type="ECO:0000256" key="8">
    <source>
        <dbReference type="ARBA" id="ARBA00023209"/>
    </source>
</evidence>
<dbReference type="GO" id="GO:0005509">
    <property type="term" value="F:calcium ion binding"/>
    <property type="evidence" value="ECO:0007669"/>
    <property type="project" value="InterPro"/>
</dbReference>
<comment type="similarity">
    <text evidence="12">Belongs to the phosphatidylserine decarboxylase family. PSD-B subfamily. Eukaryotic type II sub-subfamily.</text>
</comment>
<evidence type="ECO:0000313" key="16">
    <source>
        <dbReference type="EMBL" id="PUU78458.1"/>
    </source>
</evidence>
<evidence type="ECO:0000256" key="6">
    <source>
        <dbReference type="ARBA" id="ARBA00023136"/>
    </source>
</evidence>
<comment type="domain">
    <text evidence="12">The C2 domains have an essential, but non-catalytic function. They may facilitate interactions with other proteins and are required for lipid transport function.</text>
</comment>
<feature type="active site" description="Charge relay system; for autoendoproteolytic cleavage activity" evidence="12">
    <location>
        <position position="960"/>
    </location>
</feature>
<sequence length="1032" mass="114895">MNDSTLVLKATAVQGRNLAPKDKNGFSDPYLVLSLGDYRFQTEAIQKTLDPTWNDTFEMPLGGVCTSTMECVCWDKDIIGKDYMGEFGVSLEDIFLNGEVNPEPRWFPLKSSRKKAQISGEIQLQFSLSDSSNEAAPSEEIMAKWQAWQGNFVTTPNPSGDDQDPLSRDLGNELPSEDDDEVGDAESMVAGKKEKKGKKKDKRIKKGGHYELFSGTDVVGVIFLEINSITDLPPERNMTRTGFDMDPFVVVSLGKSTFRTRHIRHSLNPVFDEKMVFQVLRQEQNYSLNFAVVDRDKFSSNDFVAQTNFALKEIIETQPSADPETGLFNLREPLKDENSVSPISPGLKPGNGSKSRFRLPLPRSTSGTSLSAKGNGRAELSRKGSSTSLGGALDTLPAEETATPPSGNKIIPVNDITEYDLKQFKLPLPLKNKDRWEDKHNPELFIKAKYVPYPALRQQFWRVMLRQYDADDSGMISRVELTTMLDTLGSTLSAHTIDSYFERFRNQNGYDSLENTELTVDQAVICLEDQLSSATPKTPSHLTPHLRQLPVPGLKDRDNERDDASQKSLDTSTGSDTPDLRSSSAVSLPKIQTQSVLGSAGEEGLLLGDNDLVDEKAEEHVIQLKECPLCHQPRLNKRSEVDIVTHLATCASQDWRQVDKLVMGGFVTSSQAQRKWYSKVISKISYGGYKLGANSANILVQDRITGQIQEERMSVYVRLGIRLLYKGLSSSSMENKKIKKLLYSLSVKQGKKFDNPASARDIKGFIAFHQLDLSEVLLPLDQFKTFNEFFYRALKPGARPCSAPDNPKVIVAPADCRSVVYNKIDDATKIWIKGREFTIARLLGNAYPEDVKRYEKGALGIFRLAPQDYHRFHHPVDGLMGEPKLIKGEYYTVNPMAIRSALDVYGENVRICVPVDSPEFGRVMIICVGAMMVGSTVITAEAGQQVKRTDELGYFQFGGSTIVLLFESGRMAFDDDLVDNSNTALETLIRVGMSIGHSPGTAMVSERKENVTNEDKMEARRRIEGSLAPPAN</sequence>
<evidence type="ECO:0000256" key="13">
    <source>
        <dbReference type="SAM" id="MobiDB-lite"/>
    </source>
</evidence>
<dbReference type="InterPro" id="IPR033177">
    <property type="entry name" value="PSD-B"/>
</dbReference>
<dbReference type="Proteomes" id="UP000244722">
    <property type="component" value="Unassembled WGS sequence"/>
</dbReference>
<comment type="pathway">
    <text evidence="12">Phospholipid metabolism; phosphatidylethanolamine biosynthesis; phosphatidylethanolamine from CDP-diacylglycerol: step 2/2.</text>
</comment>
<dbReference type="PROSITE" id="PS50004">
    <property type="entry name" value="C2"/>
    <property type="match status" value="2"/>
</dbReference>
<comment type="cofactor">
    <cofactor evidence="12">
        <name>pyruvate</name>
        <dbReference type="ChEBI" id="CHEBI:15361"/>
    </cofactor>
    <text evidence="12">Binds 1 pyruvoyl group covalently per subunit.</text>
</comment>
<evidence type="ECO:0000259" key="14">
    <source>
        <dbReference type="PROSITE" id="PS50004"/>
    </source>
</evidence>
<feature type="active site" description="Charge relay system; for autoendoproteolytic cleavage activity" evidence="12">
    <location>
        <position position="815"/>
    </location>
</feature>
<comment type="subcellular location">
    <subcellularLocation>
        <location evidence="12">Golgi apparatus membrane</location>
        <topology evidence="12">Peripheral membrane protein</topology>
        <orientation evidence="12">Cytoplasmic side</orientation>
    </subcellularLocation>
    <subcellularLocation>
        <location evidence="12">Endosome membrane</location>
        <topology evidence="12">Peripheral membrane protein</topology>
        <orientation evidence="12">Cytoplasmic side</orientation>
    </subcellularLocation>
</comment>
<dbReference type="PROSITE" id="PS50222">
    <property type="entry name" value="EF_HAND_2"/>
    <property type="match status" value="1"/>
</dbReference>
<feature type="chain" id="PRO_5023462079" description="Phosphatidylserine decarboxylase 2 alpha chain" evidence="12">
    <location>
        <begin position="960"/>
        <end position="1032"/>
    </location>
</feature>
<evidence type="ECO:0000256" key="3">
    <source>
        <dbReference type="ARBA" id="ARBA00022793"/>
    </source>
</evidence>
<feature type="active site" description="Schiff-base intermediate with substrate; via pyruvic acid; for decarboxylase activity" evidence="12">
    <location>
        <position position="960"/>
    </location>
</feature>
<dbReference type="GO" id="GO:0005795">
    <property type="term" value="C:Golgi stack"/>
    <property type="evidence" value="ECO:0007669"/>
    <property type="project" value="UniProtKB-UniRule"/>
</dbReference>
<evidence type="ECO:0000256" key="1">
    <source>
        <dbReference type="ARBA" id="ARBA00005189"/>
    </source>
</evidence>
<keyword evidence="6 12" id="KW-0472">Membrane</keyword>
<dbReference type="GO" id="GO:0010008">
    <property type="term" value="C:endosome membrane"/>
    <property type="evidence" value="ECO:0007669"/>
    <property type="project" value="UniProtKB-SubCell"/>
</dbReference>
<dbReference type="InterPro" id="IPR033179">
    <property type="entry name" value="PSD_type2_pro"/>
</dbReference>
<organism evidence="16 17">
    <name type="scientific">Tuber borchii</name>
    <name type="common">White truffle</name>
    <dbReference type="NCBI Taxonomy" id="42251"/>
    <lineage>
        <taxon>Eukaryota</taxon>
        <taxon>Fungi</taxon>
        <taxon>Dikarya</taxon>
        <taxon>Ascomycota</taxon>
        <taxon>Pezizomycotina</taxon>
        <taxon>Pezizomycetes</taxon>
        <taxon>Pezizales</taxon>
        <taxon>Tuberaceae</taxon>
        <taxon>Tuber</taxon>
    </lineage>
</organism>
<evidence type="ECO:0000256" key="11">
    <source>
        <dbReference type="ARBA" id="ARBA00023317"/>
    </source>
</evidence>
<evidence type="ECO:0000256" key="10">
    <source>
        <dbReference type="ARBA" id="ARBA00023264"/>
    </source>
</evidence>
<evidence type="ECO:0000313" key="17">
    <source>
        <dbReference type="Proteomes" id="UP000244722"/>
    </source>
</evidence>
<dbReference type="InterPro" id="IPR003817">
    <property type="entry name" value="PS_Dcarbxylase"/>
</dbReference>
<protein>
    <recommendedName>
        <fullName evidence="12">Phosphatidylserine decarboxylase proenzyme 2</fullName>
        <ecNumber evidence="12">4.1.1.65</ecNumber>
    </recommendedName>
    <component>
        <recommendedName>
            <fullName evidence="12">Phosphatidylserine decarboxylase 2 beta chain</fullName>
        </recommendedName>
    </component>
    <component>
        <recommendedName>
            <fullName evidence="12">Phosphatidylserine decarboxylase 2 alpha chain</fullName>
        </recommendedName>
    </component>
</protein>
<feature type="compositionally biased region" description="Acidic residues" evidence="13">
    <location>
        <begin position="175"/>
        <end position="184"/>
    </location>
</feature>
<feature type="domain" description="EF-hand" evidence="15">
    <location>
        <begin position="456"/>
        <end position="491"/>
    </location>
</feature>
<feature type="compositionally biased region" description="Polar residues" evidence="13">
    <location>
        <begin position="363"/>
        <end position="372"/>
    </location>
</feature>
<keyword evidence="11 12" id="KW-0670">Pyruvate</keyword>
<keyword evidence="7 12" id="KW-0865">Zymogen</keyword>
<dbReference type="SUPFAM" id="SSF47473">
    <property type="entry name" value="EF-hand"/>
    <property type="match status" value="1"/>
</dbReference>
<keyword evidence="5 12" id="KW-0443">Lipid metabolism</keyword>
<keyword evidence="12" id="KW-0333">Golgi apparatus</keyword>
<evidence type="ECO:0000256" key="9">
    <source>
        <dbReference type="ARBA" id="ARBA00023239"/>
    </source>
</evidence>
<comment type="caution">
    <text evidence="16">The sequence shown here is derived from an EMBL/GenBank/DDBJ whole genome shotgun (WGS) entry which is preliminary data.</text>
</comment>
<evidence type="ECO:0000256" key="4">
    <source>
        <dbReference type="ARBA" id="ARBA00022837"/>
    </source>
</evidence>
<dbReference type="PANTHER" id="PTHR10067">
    <property type="entry name" value="PHOSPHATIDYLSERINE DECARBOXYLASE"/>
    <property type="match status" value="1"/>
</dbReference>
<evidence type="ECO:0000259" key="15">
    <source>
        <dbReference type="PROSITE" id="PS50222"/>
    </source>
</evidence>
<feature type="region of interest" description="Disordered" evidence="13">
    <location>
        <begin position="152"/>
        <end position="201"/>
    </location>
</feature>
<dbReference type="GO" id="GO:0016540">
    <property type="term" value="P:protein autoprocessing"/>
    <property type="evidence" value="ECO:0007669"/>
    <property type="project" value="UniProtKB-UniRule"/>
</dbReference>
<dbReference type="UniPathway" id="UPA00558">
    <property type="reaction ID" value="UER00616"/>
</dbReference>
<keyword evidence="9 12" id="KW-0456">Lyase</keyword>
<dbReference type="InterPro" id="IPR018247">
    <property type="entry name" value="EF_Hand_1_Ca_BS"/>
</dbReference>
<feature type="chain" id="PRO_5023462078" description="Phosphatidylserine decarboxylase 2 beta chain" evidence="12">
    <location>
        <begin position="1"/>
        <end position="959"/>
    </location>
</feature>
<dbReference type="GO" id="GO:0006646">
    <property type="term" value="P:phosphatidylethanolamine biosynthetic process"/>
    <property type="evidence" value="ECO:0007669"/>
    <property type="project" value="UniProtKB-UniRule"/>
</dbReference>
<evidence type="ECO:0000256" key="5">
    <source>
        <dbReference type="ARBA" id="ARBA00023098"/>
    </source>
</evidence>
<comment type="PTM">
    <text evidence="12">Is synthesized initially as an inactive proenzyme. Formation of the active enzyme involves a self-maturation process in which the active site pyruvoyl group is generated from an internal serine residue via an autocatalytic post-translational modification. Two non-identical subunits are generated from the proenzyme in this reaction, and the pyruvate is formed at the N-terminus of the alpha chain, which is derived from the carboxyl end of the proenzyme. The autoendoproteolytic cleavage occurs by a canonical serine protease mechanism, in which the side chain hydroxyl group of the serine supplies its oxygen atom to form the C-terminus of the beta chain, while the remainder of the serine residue undergoes an oxidative deamination to produce ammonia and the pyruvoyl prosthetic group on the alpha chain. During this reaction, the Ser that is part of the protease active site of the proenzyme becomes the pyruvoyl prosthetic group, which constitutes an essential element of the active site of the mature decarboxylase.</text>
</comment>
<evidence type="ECO:0000256" key="7">
    <source>
        <dbReference type="ARBA" id="ARBA00023145"/>
    </source>
</evidence>
<dbReference type="InterPro" id="IPR000008">
    <property type="entry name" value="C2_dom"/>
</dbReference>
<comment type="pathway">
    <text evidence="1">Lipid metabolism.</text>
</comment>
<feature type="compositionally biased region" description="Basic and acidic residues" evidence="13">
    <location>
        <begin position="1005"/>
        <end position="1024"/>
    </location>
</feature>
<gene>
    <name evidence="12" type="primary">PSD2</name>
    <name evidence="16" type="ORF">B9Z19DRAFT_983146</name>
</gene>
<feature type="region of interest" description="Disordered" evidence="13">
    <location>
        <begin position="999"/>
        <end position="1032"/>
    </location>
</feature>
<dbReference type="OrthoDB" id="67700at2759"/>
<keyword evidence="8 12" id="KW-0594">Phospholipid biosynthesis</keyword>
<dbReference type="Gene3D" id="2.60.40.150">
    <property type="entry name" value="C2 domain"/>
    <property type="match status" value="2"/>
</dbReference>
<feature type="compositionally biased region" description="Basic and acidic residues" evidence="13">
    <location>
        <begin position="554"/>
        <end position="565"/>
    </location>
</feature>
<dbReference type="FunFam" id="1.10.238.10:FF:000445">
    <property type="entry name" value="Phosphatidylserine decarboxylase proenzyme 2"/>
    <property type="match status" value="1"/>
</dbReference>
<dbReference type="GO" id="GO:0004609">
    <property type="term" value="F:phosphatidylserine decarboxylase activity"/>
    <property type="evidence" value="ECO:0007669"/>
    <property type="project" value="UniProtKB-UniRule"/>
</dbReference>
<feature type="site" description="Cleavage (non-hydrolytic); by autocatalysis" evidence="12">
    <location>
        <begin position="959"/>
        <end position="960"/>
    </location>
</feature>
<name>A0A2T6ZSK4_TUBBO</name>
<dbReference type="EC" id="4.1.1.65" evidence="12"/>
<comment type="function">
    <text evidence="12">Catalyzes the formation of phosphatidylethanolamine (PtdEtn) from phosphatidylserine (PtdSer). Plays a central role in phospholipid metabolism and in the interorganelle trafficking of phosphatidylserine.</text>
</comment>
<keyword evidence="12" id="KW-0967">Endosome</keyword>
<dbReference type="PANTHER" id="PTHR10067:SF17">
    <property type="entry name" value="PHOSPHATIDYLSERINE DECARBOXYLASE PROENZYME 2"/>
    <property type="match status" value="1"/>
</dbReference>
<dbReference type="SUPFAM" id="SSF49562">
    <property type="entry name" value="C2 domain (Calcium/lipid-binding domain, CaLB)"/>
    <property type="match status" value="2"/>
</dbReference>
<feature type="region of interest" description="Disordered" evidence="13">
    <location>
        <begin position="534"/>
        <end position="587"/>
    </location>
</feature>
<dbReference type="SMART" id="SM00239">
    <property type="entry name" value="C2"/>
    <property type="match status" value="2"/>
</dbReference>
<keyword evidence="17" id="KW-1185">Reference proteome</keyword>
<feature type="modified residue" description="Pyruvic acid (Ser); by autocatalysis" evidence="12">
    <location>
        <position position="960"/>
    </location>
</feature>
<evidence type="ECO:0000256" key="12">
    <source>
        <dbReference type="HAMAP-Rule" id="MF_03209"/>
    </source>
</evidence>
<feature type="domain" description="C2" evidence="14">
    <location>
        <begin position="200"/>
        <end position="324"/>
    </location>
</feature>
<accession>A0A2T6ZSK4</accession>
<feature type="domain" description="C2" evidence="14">
    <location>
        <begin position="1"/>
        <end position="107"/>
    </location>
</feature>
<dbReference type="Gene3D" id="1.10.238.10">
    <property type="entry name" value="EF-hand"/>
    <property type="match status" value="1"/>
</dbReference>
<dbReference type="Pfam" id="PF02666">
    <property type="entry name" value="PS_Dcarbxylase"/>
    <property type="match status" value="1"/>
</dbReference>
<comment type="subunit">
    <text evidence="12">Heterodimer of a large membrane-associated beta subunit and a small pyruvoyl-containing alpha subunit. Interacts with pstB2. This interaction may be a means to structurally tether the donor membrane (ER) harboring PstB2 to acceptor membranes (Golgi/endosomes) harboring PSD2 during PtdSer transport to the site of PtdEtn synthesis.</text>
</comment>
<keyword evidence="3 12" id="KW-0210">Decarboxylase</keyword>
<dbReference type="NCBIfam" id="TIGR00163">
    <property type="entry name" value="PS_decarb"/>
    <property type="match status" value="1"/>
</dbReference>
<keyword evidence="10 12" id="KW-1208">Phospholipid metabolism</keyword>
<dbReference type="Pfam" id="PF00168">
    <property type="entry name" value="C2"/>
    <property type="match status" value="2"/>
</dbReference>
<feature type="compositionally biased region" description="Polar residues" evidence="13">
    <location>
        <begin position="566"/>
        <end position="587"/>
    </location>
</feature>
<dbReference type="PROSITE" id="PS00018">
    <property type="entry name" value="EF_HAND_1"/>
    <property type="match status" value="1"/>
</dbReference>
<dbReference type="HAMAP" id="MF_00663">
    <property type="entry name" value="PS_decarb_PSD_B_type2"/>
    <property type="match status" value="1"/>
</dbReference>
<dbReference type="InterPro" id="IPR035892">
    <property type="entry name" value="C2_domain_sf"/>
</dbReference>